<dbReference type="InterPro" id="IPR001353">
    <property type="entry name" value="Proteasome_sua/b"/>
</dbReference>
<evidence type="ECO:0000313" key="2">
    <source>
        <dbReference type="Proteomes" id="UP000034471"/>
    </source>
</evidence>
<evidence type="ECO:0000313" key="1">
    <source>
        <dbReference type="EMBL" id="KKQ37284.1"/>
    </source>
</evidence>
<accession>A0A0G0JKL4</accession>
<organism evidence="1 2">
    <name type="scientific">Candidatus Roizmanbacteria bacterium GW2011_GWA2_37_7</name>
    <dbReference type="NCBI Taxonomy" id="1618481"/>
    <lineage>
        <taxon>Bacteria</taxon>
        <taxon>Candidatus Roizmaniibacteriota</taxon>
    </lineage>
</organism>
<dbReference type="Gene3D" id="3.60.20.10">
    <property type="entry name" value="Glutamine Phosphoribosylpyrophosphate, subunit 1, domain 1"/>
    <property type="match status" value="1"/>
</dbReference>
<comment type="caution">
    <text evidence="1">The sequence shown here is derived from an EMBL/GenBank/DDBJ whole genome shotgun (WGS) entry which is preliminary data.</text>
</comment>
<gene>
    <name evidence="1" type="ORF">US54_C0039G0010</name>
</gene>
<reference evidence="1 2" key="1">
    <citation type="journal article" date="2015" name="Nature">
        <title>rRNA introns, odd ribosomes, and small enigmatic genomes across a large radiation of phyla.</title>
        <authorList>
            <person name="Brown C.T."/>
            <person name="Hug L.A."/>
            <person name="Thomas B.C."/>
            <person name="Sharon I."/>
            <person name="Castelle C.J."/>
            <person name="Singh A."/>
            <person name="Wilkins M.J."/>
            <person name="Williams K.H."/>
            <person name="Banfield J.F."/>
        </authorList>
    </citation>
    <scope>NUCLEOTIDE SEQUENCE [LARGE SCALE GENOMIC DNA]</scope>
</reference>
<dbReference type="AlphaFoldDB" id="A0A0G0JKL4"/>
<dbReference type="Pfam" id="PF00227">
    <property type="entry name" value="Proteasome"/>
    <property type="match status" value="1"/>
</dbReference>
<dbReference type="EMBL" id="LBTJ01000039">
    <property type="protein sequence ID" value="KKQ37284.1"/>
    <property type="molecule type" value="Genomic_DNA"/>
</dbReference>
<proteinExistence type="predicted"/>
<dbReference type="SUPFAM" id="SSF56235">
    <property type="entry name" value="N-terminal nucleophile aminohydrolases (Ntn hydrolases)"/>
    <property type="match status" value="1"/>
</dbReference>
<dbReference type="GO" id="GO:0005839">
    <property type="term" value="C:proteasome core complex"/>
    <property type="evidence" value="ECO:0007669"/>
    <property type="project" value="InterPro"/>
</dbReference>
<protein>
    <recommendedName>
        <fullName evidence="3">Proteasome subunit beta</fullName>
    </recommendedName>
</protein>
<name>A0A0G0JKL4_9BACT</name>
<evidence type="ECO:0008006" key="3">
    <source>
        <dbReference type="Google" id="ProtNLM"/>
    </source>
</evidence>
<sequence>MTLGIALFAKEDTIILISDKRVTEGSYAMSAHGDMVQKIHKVSNKCGLTIAGDAGAATAIIEIFLKELELEIKRKNTKILPVTEVAEIFRRVAVEYYTKWYKDMSMQEWVSNVKNDVIPFFRVLMAGFDNDEKGKPSDRKIVEMSSLRRFSPIICTVNFSTIGITTIAQYLLYRFYKEEEENVVAGLGAFCITETNSQDDGVGDEFHIASFSKKHSFKFYTDDEVNKIKNRCFELKTELQTSLYTTPKVKEEK</sequence>
<dbReference type="Proteomes" id="UP000034471">
    <property type="component" value="Unassembled WGS sequence"/>
</dbReference>
<dbReference type="GO" id="GO:0051603">
    <property type="term" value="P:proteolysis involved in protein catabolic process"/>
    <property type="evidence" value="ECO:0007669"/>
    <property type="project" value="InterPro"/>
</dbReference>
<dbReference type="InterPro" id="IPR029055">
    <property type="entry name" value="Ntn_hydrolases_N"/>
</dbReference>